<reference evidence="3" key="1">
    <citation type="journal article" date="2019" name="Int. J. Syst. Evol. Microbiol.">
        <title>The Global Catalogue of Microorganisms (GCM) 10K type strain sequencing project: providing services to taxonomists for standard genome sequencing and annotation.</title>
        <authorList>
            <consortium name="The Broad Institute Genomics Platform"/>
            <consortium name="The Broad Institute Genome Sequencing Center for Infectious Disease"/>
            <person name="Wu L."/>
            <person name="Ma J."/>
        </authorList>
    </citation>
    <scope>NUCLEOTIDE SEQUENCE [LARGE SCALE GENOMIC DNA]</scope>
    <source>
        <strain evidence="3">CGMCC 1.15774</strain>
    </source>
</reference>
<name>A0ABV8PMD6_9FLAO</name>
<dbReference type="EMBL" id="JBHSCL010000007">
    <property type="protein sequence ID" value="MFC4221212.1"/>
    <property type="molecule type" value="Genomic_DNA"/>
</dbReference>
<dbReference type="RefSeq" id="WP_379765535.1">
    <property type="nucleotide sequence ID" value="NZ_JBHSCL010000007.1"/>
</dbReference>
<dbReference type="Proteomes" id="UP001595841">
    <property type="component" value="Unassembled WGS sequence"/>
</dbReference>
<dbReference type="InterPro" id="IPR036291">
    <property type="entry name" value="NAD(P)-bd_dom_sf"/>
</dbReference>
<keyword evidence="3" id="KW-1185">Reference proteome</keyword>
<organism evidence="2 3">
    <name type="scientific">Flagellimonas marina</name>
    <dbReference type="NCBI Taxonomy" id="1775168"/>
    <lineage>
        <taxon>Bacteria</taxon>
        <taxon>Pseudomonadati</taxon>
        <taxon>Bacteroidota</taxon>
        <taxon>Flavobacteriia</taxon>
        <taxon>Flavobacteriales</taxon>
        <taxon>Flavobacteriaceae</taxon>
        <taxon>Flagellimonas</taxon>
    </lineage>
</organism>
<dbReference type="Gene3D" id="3.40.50.720">
    <property type="entry name" value="NAD(P)-binding Rossmann-like Domain"/>
    <property type="match status" value="1"/>
</dbReference>
<accession>A0ABV8PMD6</accession>
<dbReference type="Gene3D" id="3.90.25.10">
    <property type="entry name" value="UDP-galactose 4-epimerase, domain 1"/>
    <property type="match status" value="1"/>
</dbReference>
<dbReference type="PANTHER" id="PTHR43162">
    <property type="match status" value="1"/>
</dbReference>
<dbReference type="InterPro" id="IPR008030">
    <property type="entry name" value="NmrA-like"/>
</dbReference>
<sequence length="278" mass="30917">MKANYLVLGGKGKTGRKVVERLAQLNQNVRIGSRSETPSFDWENTKTWADALEGMDRVYITFQPDLAVPGALEAIEGFVKVAKQKQIRKVVLLSGKGEREAELCEQVVINSGIDHTIVRASWFNQNFSESFFLDPILAGQVALPQAEAKVPYVDTNDIADVVVEVLMNDNHNGKIYELTGPRFLTFPEVVNEIAQASGRDITFMPISLPAYTKMMGDFGVPSDYVWLINYLFSEVLGNKANEVITHDIEKVLGRKPKDFSEYVAETAATGIWNQEVGV</sequence>
<protein>
    <submittedName>
        <fullName evidence="2">NAD(P)H-binding protein</fullName>
    </submittedName>
</protein>
<comment type="caution">
    <text evidence="2">The sequence shown here is derived from an EMBL/GenBank/DDBJ whole genome shotgun (WGS) entry which is preliminary data.</text>
</comment>
<dbReference type="PANTHER" id="PTHR43162:SF1">
    <property type="entry name" value="PRESTALK A DIFFERENTIATION PROTEIN A"/>
    <property type="match status" value="1"/>
</dbReference>
<dbReference type="SUPFAM" id="SSF51735">
    <property type="entry name" value="NAD(P)-binding Rossmann-fold domains"/>
    <property type="match status" value="1"/>
</dbReference>
<dbReference type="Pfam" id="PF05368">
    <property type="entry name" value="NmrA"/>
    <property type="match status" value="1"/>
</dbReference>
<evidence type="ECO:0000313" key="2">
    <source>
        <dbReference type="EMBL" id="MFC4221212.1"/>
    </source>
</evidence>
<gene>
    <name evidence="2" type="ORF">ACFOWS_13760</name>
</gene>
<evidence type="ECO:0000259" key="1">
    <source>
        <dbReference type="Pfam" id="PF05368"/>
    </source>
</evidence>
<evidence type="ECO:0000313" key="3">
    <source>
        <dbReference type="Proteomes" id="UP001595841"/>
    </source>
</evidence>
<feature type="domain" description="NmrA-like" evidence="1">
    <location>
        <begin position="105"/>
        <end position="262"/>
    </location>
</feature>
<dbReference type="InterPro" id="IPR051604">
    <property type="entry name" value="Ergot_Alk_Oxidoreductase"/>
</dbReference>
<proteinExistence type="predicted"/>